<dbReference type="PROSITE" id="PS00122">
    <property type="entry name" value="CARBOXYLESTERASE_B_1"/>
    <property type="match status" value="1"/>
</dbReference>
<evidence type="ECO:0000313" key="7">
    <source>
        <dbReference type="Proteomes" id="UP001141259"/>
    </source>
</evidence>
<dbReference type="SUPFAM" id="SSF53474">
    <property type="entry name" value="alpha/beta-Hydrolases"/>
    <property type="match status" value="1"/>
</dbReference>
<evidence type="ECO:0000256" key="3">
    <source>
        <dbReference type="ARBA" id="ARBA00022801"/>
    </source>
</evidence>
<dbReference type="PANTHER" id="PTHR43142">
    <property type="entry name" value="CARBOXYLIC ESTER HYDROLASE"/>
    <property type="match status" value="1"/>
</dbReference>
<keyword evidence="3 4" id="KW-0378">Hydrolase</keyword>
<proteinExistence type="inferred from homology"/>
<feature type="domain" description="Carboxylesterase type B" evidence="5">
    <location>
        <begin position="15"/>
        <end position="268"/>
    </location>
</feature>
<evidence type="ECO:0000256" key="1">
    <source>
        <dbReference type="ARBA" id="ARBA00005964"/>
    </source>
</evidence>
<dbReference type="Gene3D" id="3.40.50.1820">
    <property type="entry name" value="alpha/beta hydrolase"/>
    <property type="match status" value="2"/>
</dbReference>
<dbReference type="RefSeq" id="WP_259624982.1">
    <property type="nucleotide sequence ID" value="NZ_JANYMP010000010.1"/>
</dbReference>
<organism evidence="6 7">
    <name type="scientific">Umezawaea endophytica</name>
    <dbReference type="NCBI Taxonomy" id="1654476"/>
    <lineage>
        <taxon>Bacteria</taxon>
        <taxon>Bacillati</taxon>
        <taxon>Actinomycetota</taxon>
        <taxon>Actinomycetes</taxon>
        <taxon>Pseudonocardiales</taxon>
        <taxon>Pseudonocardiaceae</taxon>
        <taxon>Umezawaea</taxon>
    </lineage>
</organism>
<dbReference type="InterPro" id="IPR002018">
    <property type="entry name" value="CarbesteraseB"/>
</dbReference>
<name>A0A9X2VMP8_9PSEU</name>
<evidence type="ECO:0000256" key="2">
    <source>
        <dbReference type="ARBA" id="ARBA00010515"/>
    </source>
</evidence>
<dbReference type="Proteomes" id="UP001141259">
    <property type="component" value="Unassembled WGS sequence"/>
</dbReference>
<dbReference type="InterPro" id="IPR002168">
    <property type="entry name" value="Lipase_GDXG_HIS_AS"/>
</dbReference>
<comment type="similarity">
    <text evidence="2">Belongs to the 'GDXG' lipolytic enzyme family.</text>
</comment>
<dbReference type="InterPro" id="IPR019826">
    <property type="entry name" value="Carboxylesterase_B_AS"/>
</dbReference>
<comment type="similarity">
    <text evidence="1 4">Belongs to the type-B carboxylesterase/lipase family.</text>
</comment>
<comment type="caution">
    <text evidence="6">The sequence shown here is derived from an EMBL/GenBank/DDBJ whole genome shotgun (WGS) entry which is preliminary data.</text>
</comment>
<evidence type="ECO:0000313" key="6">
    <source>
        <dbReference type="EMBL" id="MCS7479481.1"/>
    </source>
</evidence>
<dbReference type="EC" id="3.1.1.-" evidence="4"/>
<dbReference type="PROSITE" id="PS01173">
    <property type="entry name" value="LIPASE_GDXG_HIS"/>
    <property type="match status" value="1"/>
</dbReference>
<sequence length="393" mass="40377">MKISTTSGVVSSDTGVFHGVPYAAPPVGAGRFAAPAPPVPWSGVRDASTSGPSAPAPDRRWFGKTDMGPFMGVDRVAGDDYLTVTVSTPDTAGSAPVMVFVHGGGFLSGTASAPGYDGSAFTRDGIVLVALNYRLGAPGWVSLPGAPDNRGALDVLAALGWVRDNIANFGGDPDRVTLFGHSAGAMVVGSLAVDPAARGLFHRAISQSGGLVELAPEDAAKTAADLAGLLGIEPTPSAFAAVPDERLIDAVGRLRSAGLAGVTPFGPVRAGHEGTHVADLLVGTATEEARLYQDPSRSAAIDALFETGKRRLVEAHGDALTYEFDWRGGTYGACHGVELPFVFETTELPALRGSHGLLGPDVPPSLAAEVHGAWVRFATTGDPGWTGHHRFTA</sequence>
<evidence type="ECO:0000256" key="4">
    <source>
        <dbReference type="RuleBase" id="RU361235"/>
    </source>
</evidence>
<dbReference type="InterPro" id="IPR029058">
    <property type="entry name" value="AB_hydrolase_fold"/>
</dbReference>
<dbReference type="PANTHER" id="PTHR43142:SF1">
    <property type="entry name" value="CARBOXYLIC ESTER HYDROLASE"/>
    <property type="match status" value="1"/>
</dbReference>
<evidence type="ECO:0000259" key="5">
    <source>
        <dbReference type="Pfam" id="PF00135"/>
    </source>
</evidence>
<accession>A0A9X2VMP8</accession>
<dbReference type="Pfam" id="PF00135">
    <property type="entry name" value="COesterase"/>
    <property type="match status" value="1"/>
</dbReference>
<protein>
    <recommendedName>
        <fullName evidence="4">Carboxylic ester hydrolase</fullName>
        <ecNumber evidence="4">3.1.1.-</ecNumber>
    </recommendedName>
</protein>
<dbReference type="AlphaFoldDB" id="A0A9X2VMP8"/>
<dbReference type="EMBL" id="JANYMP010000010">
    <property type="protein sequence ID" value="MCS7479481.1"/>
    <property type="molecule type" value="Genomic_DNA"/>
</dbReference>
<reference evidence="6" key="1">
    <citation type="submission" date="2022-08" db="EMBL/GenBank/DDBJ databases">
        <authorList>
            <person name="Tistechok S."/>
            <person name="Samborskyy M."/>
            <person name="Roman I."/>
        </authorList>
    </citation>
    <scope>NUCLEOTIDE SEQUENCE</scope>
    <source>
        <strain evidence="6">DSM 103496</strain>
    </source>
</reference>
<dbReference type="GO" id="GO:0016787">
    <property type="term" value="F:hydrolase activity"/>
    <property type="evidence" value="ECO:0007669"/>
    <property type="project" value="UniProtKB-KW"/>
</dbReference>
<keyword evidence="7" id="KW-1185">Reference proteome</keyword>
<gene>
    <name evidence="6" type="ORF">NZH93_21690</name>
</gene>